<feature type="region of interest" description="Disordered" evidence="1">
    <location>
        <begin position="121"/>
        <end position="149"/>
    </location>
</feature>
<proteinExistence type="predicted"/>
<keyword evidence="2" id="KW-0808">Transferase</keyword>
<reference evidence="3" key="2">
    <citation type="submission" date="2016-02" db="EMBL/GenBank/DDBJ databases">
        <title>Genome sequencing of Aspergillus luchuensis NBRC 4314.</title>
        <authorList>
            <person name="Yamada O."/>
        </authorList>
    </citation>
    <scope>NUCLEOTIDE SEQUENCE [LARGE SCALE GENOMIC DNA]</scope>
    <source>
        <strain evidence="3">RIB 2604</strain>
    </source>
</reference>
<feature type="compositionally biased region" description="Basic and acidic residues" evidence="1">
    <location>
        <begin position="66"/>
        <end position="75"/>
    </location>
</feature>
<organism evidence="2 3">
    <name type="scientific">Aspergillus kawachii</name>
    <name type="common">White koji mold</name>
    <name type="synonym">Aspergillus awamori var. kawachi</name>
    <dbReference type="NCBI Taxonomy" id="1069201"/>
    <lineage>
        <taxon>Eukaryota</taxon>
        <taxon>Fungi</taxon>
        <taxon>Dikarya</taxon>
        <taxon>Ascomycota</taxon>
        <taxon>Pezizomycotina</taxon>
        <taxon>Eurotiomycetes</taxon>
        <taxon>Eurotiomycetidae</taxon>
        <taxon>Eurotiales</taxon>
        <taxon>Aspergillaceae</taxon>
        <taxon>Aspergillus</taxon>
        <taxon>Aspergillus subgen. Circumdati</taxon>
    </lineage>
</organism>
<name>A0A146FCE7_ASPKA</name>
<feature type="region of interest" description="Disordered" evidence="1">
    <location>
        <begin position="18"/>
        <end position="99"/>
    </location>
</feature>
<comment type="caution">
    <text evidence="2">The sequence shown here is derived from an EMBL/GenBank/DDBJ whole genome shotgun (WGS) entry which is preliminary data.</text>
</comment>
<dbReference type="VEuPathDB" id="FungiDB:ASPFODRAFT_30393"/>
<dbReference type="EMBL" id="BCWF01000017">
    <property type="protein sequence ID" value="GAT23537.1"/>
    <property type="molecule type" value="Genomic_DNA"/>
</dbReference>
<dbReference type="AlphaFoldDB" id="A0A146FCE7"/>
<evidence type="ECO:0000313" key="3">
    <source>
        <dbReference type="Proteomes" id="UP000075230"/>
    </source>
</evidence>
<dbReference type="Proteomes" id="UP000075230">
    <property type="component" value="Unassembled WGS sequence"/>
</dbReference>
<evidence type="ECO:0000256" key="1">
    <source>
        <dbReference type="SAM" id="MobiDB-lite"/>
    </source>
</evidence>
<evidence type="ECO:0000313" key="2">
    <source>
        <dbReference type="EMBL" id="GAT23537.1"/>
    </source>
</evidence>
<sequence length="149" mass="16741">MSPIFGSSLWTSRPKTDYERWLENQDQDFEPGDTAQYHPPSPEEEEDSSNQHRQPHGSFLHHTNHHPTDGKHNEFFDSPNSQLPEGLRGPPNIPPQDYGTAAMKLGALTVVVLIILKLVRASQTKRPAPSPRLPQVENPTPDGDKKHLT</sequence>
<dbReference type="GO" id="GO:0016740">
    <property type="term" value="F:transferase activity"/>
    <property type="evidence" value="ECO:0007669"/>
    <property type="project" value="UniProtKB-KW"/>
</dbReference>
<gene>
    <name evidence="2" type="ORF">RIB2604_01706760</name>
</gene>
<reference evidence="2 3" key="1">
    <citation type="journal article" date="2016" name="DNA Res.">
        <title>Genome sequence of Aspergillus luchuensis NBRC 4314.</title>
        <authorList>
            <person name="Yamada O."/>
            <person name="Machida M."/>
            <person name="Hosoyama A."/>
            <person name="Goto M."/>
            <person name="Takahashi T."/>
            <person name="Futagami T."/>
            <person name="Yamagata Y."/>
            <person name="Takeuchi M."/>
            <person name="Kobayashi T."/>
            <person name="Koike H."/>
            <person name="Abe K."/>
            <person name="Asai K."/>
            <person name="Arita M."/>
            <person name="Fujita N."/>
            <person name="Fukuda K."/>
            <person name="Higa K."/>
            <person name="Horikawa H."/>
            <person name="Ishikawa T."/>
            <person name="Jinno K."/>
            <person name="Kato Y."/>
            <person name="Kirimura K."/>
            <person name="Mizutani O."/>
            <person name="Nakasone K."/>
            <person name="Sano M."/>
            <person name="Shiraishi Y."/>
            <person name="Tsukahara M."/>
            <person name="Gomi K."/>
        </authorList>
    </citation>
    <scope>NUCLEOTIDE SEQUENCE [LARGE SCALE GENOMIC DNA]</scope>
    <source>
        <strain evidence="2 3">RIB 2604</strain>
    </source>
</reference>
<accession>A0A146FCE7</accession>
<protein>
    <submittedName>
        <fullName evidence="2">Serine palmitoyltransferase 2</fullName>
    </submittedName>
</protein>